<comment type="caution">
    <text evidence="2">The sequence shown here is derived from an EMBL/GenBank/DDBJ whole genome shotgun (WGS) entry which is preliminary data.</text>
</comment>
<feature type="non-terminal residue" evidence="2">
    <location>
        <position position="142"/>
    </location>
</feature>
<gene>
    <name evidence="2" type="ORF">GUK36_42070</name>
</gene>
<sequence>TLLDKLIASGVKDIFLDIDFSAVSKPQEDDLLAAALERSGGGVLLPVFRQQEAASSSQTAVTRPIPQLLQNAWPAFANVALDADGIVRQFDLGSRLDENPTQSAASALGRIGSSSGSLLIDYSIRPDTVPTFSLSDVMNATV</sequence>
<dbReference type="EMBL" id="WXXP01000916">
    <property type="protein sequence ID" value="NEK55818.1"/>
    <property type="molecule type" value="Genomic_DNA"/>
</dbReference>
<evidence type="ECO:0000313" key="2">
    <source>
        <dbReference type="EMBL" id="NEK55818.1"/>
    </source>
</evidence>
<dbReference type="Pfam" id="PF05226">
    <property type="entry name" value="CHASE2"/>
    <property type="match status" value="1"/>
</dbReference>
<dbReference type="Proteomes" id="UP000471409">
    <property type="component" value="Unassembled WGS sequence"/>
</dbReference>
<dbReference type="AlphaFoldDB" id="A0A6P0DRX9"/>
<name>A0A6P0DRX9_RHILE</name>
<evidence type="ECO:0000259" key="1">
    <source>
        <dbReference type="Pfam" id="PF05226"/>
    </source>
</evidence>
<organism evidence="2 3">
    <name type="scientific">Rhizobium leguminosarum</name>
    <dbReference type="NCBI Taxonomy" id="384"/>
    <lineage>
        <taxon>Bacteria</taxon>
        <taxon>Pseudomonadati</taxon>
        <taxon>Pseudomonadota</taxon>
        <taxon>Alphaproteobacteria</taxon>
        <taxon>Hyphomicrobiales</taxon>
        <taxon>Rhizobiaceae</taxon>
        <taxon>Rhizobium/Agrobacterium group</taxon>
        <taxon>Rhizobium</taxon>
    </lineage>
</organism>
<feature type="domain" description="CHASE2" evidence="1">
    <location>
        <begin position="2"/>
        <end position="139"/>
    </location>
</feature>
<protein>
    <submittedName>
        <fullName evidence="2">CHASE2 domain-containing protein</fullName>
    </submittedName>
</protein>
<dbReference type="RefSeq" id="WP_164001677.1">
    <property type="nucleotide sequence ID" value="NZ_WXXP01000916.1"/>
</dbReference>
<evidence type="ECO:0000313" key="3">
    <source>
        <dbReference type="Proteomes" id="UP000471409"/>
    </source>
</evidence>
<accession>A0A6P0DRX9</accession>
<feature type="non-terminal residue" evidence="2">
    <location>
        <position position="1"/>
    </location>
</feature>
<dbReference type="InterPro" id="IPR007890">
    <property type="entry name" value="CHASE2"/>
</dbReference>
<reference evidence="2 3" key="1">
    <citation type="submission" date="2020-01" db="EMBL/GenBank/DDBJ databases">
        <title>Rhizobium genotypes associated with high levels of biological nitrogen fixation by grain legumes in a temperate-maritime cropping system.</title>
        <authorList>
            <person name="Maluk M."/>
            <person name="Francesc Ferrando Molina F."/>
            <person name="Lopez Del Egido L."/>
            <person name="Lafos M."/>
            <person name="Langarica-Fuentes A."/>
            <person name="Gebre Yohannes G."/>
            <person name="Young M.W."/>
            <person name="Martin P."/>
            <person name="Gantlett R."/>
            <person name="Kenicer G."/>
            <person name="Hawes C."/>
            <person name="Begg G.S."/>
            <person name="Quilliam R.S."/>
            <person name="Squire G.R."/>
            <person name="Poole P.S."/>
            <person name="Young P.W."/>
            <person name="Iannetta P.M."/>
            <person name="James E.K."/>
        </authorList>
    </citation>
    <scope>NUCLEOTIDE SEQUENCE [LARGE SCALE GENOMIC DNA]</scope>
    <source>
        <strain evidence="2 3">JHI944</strain>
    </source>
</reference>
<proteinExistence type="predicted"/>